<dbReference type="InterPro" id="IPR023179">
    <property type="entry name" value="GTP-bd_ortho_bundle_sf"/>
</dbReference>
<dbReference type="RefSeq" id="WP_209660872.1">
    <property type="nucleotide sequence ID" value="NZ_JAGGLI010000016.1"/>
</dbReference>
<dbReference type="SUPFAM" id="SSF52540">
    <property type="entry name" value="P-loop containing nucleoside triphosphate hydrolases"/>
    <property type="match status" value="1"/>
</dbReference>
<keyword evidence="3 4" id="KW-0342">GTP-binding</keyword>
<keyword evidence="4" id="KW-0963">Cytoplasm</keyword>
<keyword evidence="2 4" id="KW-0547">Nucleotide-binding</keyword>
<dbReference type="Proteomes" id="UP001314903">
    <property type="component" value="Unassembled WGS sequence"/>
</dbReference>
<evidence type="ECO:0000256" key="4">
    <source>
        <dbReference type="PIRNR" id="PIRNR006230"/>
    </source>
</evidence>
<comment type="subcellular location">
    <subcellularLocation>
        <location evidence="4">Cytoplasm</location>
    </subcellularLocation>
</comment>
<dbReference type="PIRSF" id="PIRSF006230">
    <property type="entry name" value="MG442"/>
    <property type="match status" value="1"/>
</dbReference>
<dbReference type="EMBL" id="JAGGLI010000016">
    <property type="protein sequence ID" value="MBP2027811.1"/>
    <property type="molecule type" value="Genomic_DNA"/>
</dbReference>
<name>A0ABS4KKZ5_9FIRM</name>
<dbReference type="Pfam" id="PF01926">
    <property type="entry name" value="MMR_HSR1"/>
    <property type="match status" value="1"/>
</dbReference>
<keyword evidence="7" id="KW-1185">Reference proteome</keyword>
<dbReference type="CDD" id="cd01856">
    <property type="entry name" value="YlqF"/>
    <property type="match status" value="1"/>
</dbReference>
<proteinExistence type="inferred from homology"/>
<dbReference type="PANTHER" id="PTHR45782">
    <property type="entry name" value="MITOCHONDRIAL RIBOSOME-ASSOCIATED GTPASE 1"/>
    <property type="match status" value="1"/>
</dbReference>
<protein>
    <recommendedName>
        <fullName evidence="1 4">Ribosome biogenesis GTPase A</fullName>
    </recommendedName>
</protein>
<dbReference type="PROSITE" id="PS51721">
    <property type="entry name" value="G_CP"/>
    <property type="match status" value="1"/>
</dbReference>
<comment type="function">
    <text evidence="4">Required for a late step of 50S ribosomal subunit assembly. Has GTPase activity.</text>
</comment>
<gene>
    <name evidence="6" type="ORF">J2Z35_001609</name>
</gene>
<accession>A0ABS4KKZ5</accession>
<dbReference type="InterPro" id="IPR006073">
    <property type="entry name" value="GTP-bd"/>
</dbReference>
<dbReference type="InterPro" id="IPR027417">
    <property type="entry name" value="P-loop_NTPase"/>
</dbReference>
<evidence type="ECO:0000313" key="6">
    <source>
        <dbReference type="EMBL" id="MBP2027811.1"/>
    </source>
</evidence>
<evidence type="ECO:0000256" key="3">
    <source>
        <dbReference type="ARBA" id="ARBA00023134"/>
    </source>
</evidence>
<dbReference type="NCBIfam" id="TIGR03596">
    <property type="entry name" value="GTPase_YlqF"/>
    <property type="match status" value="1"/>
</dbReference>
<dbReference type="PANTHER" id="PTHR45782:SF4">
    <property type="entry name" value="MITOCHONDRIAL RIBOSOME-ASSOCIATED GTPASE 1"/>
    <property type="match status" value="1"/>
</dbReference>
<evidence type="ECO:0000256" key="1">
    <source>
        <dbReference type="ARBA" id="ARBA00014898"/>
    </source>
</evidence>
<evidence type="ECO:0000313" key="7">
    <source>
        <dbReference type="Proteomes" id="UP001314903"/>
    </source>
</evidence>
<feature type="domain" description="CP-type G" evidence="5">
    <location>
        <begin position="20"/>
        <end position="187"/>
    </location>
</feature>
<evidence type="ECO:0000259" key="5">
    <source>
        <dbReference type="PROSITE" id="PS51721"/>
    </source>
</evidence>
<reference evidence="6 7" key="1">
    <citation type="submission" date="2021-03" db="EMBL/GenBank/DDBJ databases">
        <title>Genomic Encyclopedia of Type Strains, Phase IV (KMG-IV): sequencing the most valuable type-strain genomes for metagenomic binning, comparative biology and taxonomic classification.</title>
        <authorList>
            <person name="Goeker M."/>
        </authorList>
    </citation>
    <scope>NUCLEOTIDE SEQUENCE [LARGE SCALE GENOMIC DNA]</scope>
    <source>
        <strain evidence="6 7">DSM 27512</strain>
    </source>
</reference>
<comment type="caution">
    <text evidence="6">The sequence shown here is derived from an EMBL/GenBank/DDBJ whole genome shotgun (WGS) entry which is preliminary data.</text>
</comment>
<dbReference type="InterPro" id="IPR019991">
    <property type="entry name" value="GTP-bd_ribosome_bgen"/>
</dbReference>
<organism evidence="6 7">
    <name type="scientific">Acetoanaerobium pronyense</name>
    <dbReference type="NCBI Taxonomy" id="1482736"/>
    <lineage>
        <taxon>Bacteria</taxon>
        <taxon>Bacillati</taxon>
        <taxon>Bacillota</taxon>
        <taxon>Clostridia</taxon>
        <taxon>Peptostreptococcales</taxon>
        <taxon>Filifactoraceae</taxon>
        <taxon>Acetoanaerobium</taxon>
    </lineage>
</organism>
<dbReference type="Gene3D" id="3.40.50.300">
    <property type="entry name" value="P-loop containing nucleotide triphosphate hydrolases"/>
    <property type="match status" value="1"/>
</dbReference>
<evidence type="ECO:0000256" key="2">
    <source>
        <dbReference type="ARBA" id="ARBA00022741"/>
    </source>
</evidence>
<sequence length="296" mass="33329">MNYDDKNMEIVINWYPGHMKKTKEQIAENLKLVDVVIEIVDARAPISTSNPDIDELVKTLPKVVVLNKEDLSDPILLKSWMDYYKSKNYESVAVNSLTGKGIKDLLGCLNNKSKALYENLARRGRRRRPLRVMVVGIPNVGKSSIINKIIGKKSTQTGDRPGVTKGKQWVKLKGDLELLDTPGVLWPKIEDQDVALKLAFLGSIKDDVIEIEEIAVELIKYISKVKPSVLSERFKIEEDLESVMDIIEAIAKKRGYILPGAEIDFLRLSSTLLHEFRSGKLGKITLESPDDFNKAI</sequence>
<dbReference type="InterPro" id="IPR016478">
    <property type="entry name" value="GTPase_MTG1"/>
</dbReference>
<dbReference type="InterPro" id="IPR030378">
    <property type="entry name" value="G_CP_dom"/>
</dbReference>
<dbReference type="Gene3D" id="1.10.1580.10">
    <property type="match status" value="1"/>
</dbReference>
<comment type="similarity">
    <text evidence="4">Belongs to the TRAFAC class YlqF/YawG GTPase family. MTG1 subfamily.</text>
</comment>